<proteinExistence type="predicted"/>
<gene>
    <name evidence="1" type="ORF">S01H1_53029</name>
</gene>
<name>X0VRM9_9ZZZZ</name>
<dbReference type="AlphaFoldDB" id="X0VRM9"/>
<evidence type="ECO:0000313" key="1">
    <source>
        <dbReference type="EMBL" id="GAG20885.1"/>
    </source>
</evidence>
<protein>
    <submittedName>
        <fullName evidence="1">Uncharacterized protein</fullName>
    </submittedName>
</protein>
<organism evidence="1">
    <name type="scientific">marine sediment metagenome</name>
    <dbReference type="NCBI Taxonomy" id="412755"/>
    <lineage>
        <taxon>unclassified sequences</taxon>
        <taxon>metagenomes</taxon>
        <taxon>ecological metagenomes</taxon>
    </lineage>
</organism>
<sequence>MNKKICPFWKSICIGSDCMGFATRDVGVGPIMSETKHGIQDVFQKLGKINYCLVFEAEITEIQKYGTDTKTAGD</sequence>
<comment type="caution">
    <text evidence="1">The sequence shown here is derived from an EMBL/GenBank/DDBJ whole genome shotgun (WGS) entry which is preliminary data.</text>
</comment>
<dbReference type="EMBL" id="BARS01034318">
    <property type="protein sequence ID" value="GAG20885.1"/>
    <property type="molecule type" value="Genomic_DNA"/>
</dbReference>
<accession>X0VRM9</accession>
<reference evidence="1" key="1">
    <citation type="journal article" date="2014" name="Front. Microbiol.">
        <title>High frequency of phylogenetically diverse reductive dehalogenase-homologous genes in deep subseafloor sedimentary metagenomes.</title>
        <authorList>
            <person name="Kawai M."/>
            <person name="Futagami T."/>
            <person name="Toyoda A."/>
            <person name="Takaki Y."/>
            <person name="Nishi S."/>
            <person name="Hori S."/>
            <person name="Arai W."/>
            <person name="Tsubouchi T."/>
            <person name="Morono Y."/>
            <person name="Uchiyama I."/>
            <person name="Ito T."/>
            <person name="Fujiyama A."/>
            <person name="Inagaki F."/>
            <person name="Takami H."/>
        </authorList>
    </citation>
    <scope>NUCLEOTIDE SEQUENCE</scope>
    <source>
        <strain evidence="1">Expedition CK06-06</strain>
    </source>
</reference>